<reference evidence="1" key="1">
    <citation type="submission" date="2020-11" db="EMBL/GenBank/DDBJ databases">
        <authorList>
            <person name="Tran Van P."/>
        </authorList>
    </citation>
    <scope>NUCLEOTIDE SEQUENCE</scope>
</reference>
<dbReference type="OrthoDB" id="10560849at2759"/>
<feature type="non-terminal residue" evidence="1">
    <location>
        <position position="1"/>
    </location>
</feature>
<protein>
    <submittedName>
        <fullName evidence="1">Uncharacterized protein</fullName>
    </submittedName>
</protein>
<dbReference type="InterPro" id="IPR036375">
    <property type="entry name" value="Hemopexin-like_dom_sf"/>
</dbReference>
<sequence length="210" mass="24210">MSKVDSISYLYYKGIAFILTSNGYYYVISEEDVKRDDVKEFQPSGKVPHLANCCDSAVIKDINDCDDDLHNEHSIAFTKPFNNDIILSNINIDYSQPIDAVFSTDNVGEIFFIQGQYYSGIEFQESCPKSREQLIVYNKRKLTELNVETNIDSAYYEHNGVDNPILYLTNYDKMQFYRIEIDSFNSKDGKLVPIKTTIEQLSSHPIFSRI</sequence>
<proteinExistence type="predicted"/>
<dbReference type="AlphaFoldDB" id="A0A7R9Q737"/>
<evidence type="ECO:0000313" key="2">
    <source>
        <dbReference type="Proteomes" id="UP000759131"/>
    </source>
</evidence>
<dbReference type="Gene3D" id="2.110.10.10">
    <property type="entry name" value="Hemopexin-like domain"/>
    <property type="match status" value="1"/>
</dbReference>
<dbReference type="Proteomes" id="UP000759131">
    <property type="component" value="Unassembled WGS sequence"/>
</dbReference>
<dbReference type="EMBL" id="OC867390">
    <property type="protein sequence ID" value="CAD7633484.1"/>
    <property type="molecule type" value="Genomic_DNA"/>
</dbReference>
<keyword evidence="2" id="KW-1185">Reference proteome</keyword>
<evidence type="ECO:0000313" key="1">
    <source>
        <dbReference type="EMBL" id="CAD7633484.1"/>
    </source>
</evidence>
<gene>
    <name evidence="1" type="ORF">OSB1V03_LOCUS13881</name>
</gene>
<dbReference type="EMBL" id="CAJPIZ010012815">
    <property type="protein sequence ID" value="CAG2113914.1"/>
    <property type="molecule type" value="Genomic_DNA"/>
</dbReference>
<accession>A0A7R9Q737</accession>
<organism evidence="1">
    <name type="scientific">Medioppia subpectinata</name>
    <dbReference type="NCBI Taxonomy" id="1979941"/>
    <lineage>
        <taxon>Eukaryota</taxon>
        <taxon>Metazoa</taxon>
        <taxon>Ecdysozoa</taxon>
        <taxon>Arthropoda</taxon>
        <taxon>Chelicerata</taxon>
        <taxon>Arachnida</taxon>
        <taxon>Acari</taxon>
        <taxon>Acariformes</taxon>
        <taxon>Sarcoptiformes</taxon>
        <taxon>Oribatida</taxon>
        <taxon>Brachypylina</taxon>
        <taxon>Oppioidea</taxon>
        <taxon>Oppiidae</taxon>
        <taxon>Medioppia</taxon>
    </lineage>
</organism>
<name>A0A7R9Q737_9ACAR</name>